<accession>A0ABU6AFD3</accession>
<dbReference type="Proteomes" id="UP001327093">
    <property type="component" value="Unassembled WGS sequence"/>
</dbReference>
<comment type="caution">
    <text evidence="2">The sequence shown here is derived from an EMBL/GenBank/DDBJ whole genome shotgun (WGS) entry which is preliminary data.</text>
</comment>
<organism evidence="2 3">
    <name type="scientific">Saccharopolyspora mangrovi</name>
    <dbReference type="NCBI Taxonomy" id="3082379"/>
    <lineage>
        <taxon>Bacteria</taxon>
        <taxon>Bacillati</taxon>
        <taxon>Actinomycetota</taxon>
        <taxon>Actinomycetes</taxon>
        <taxon>Pseudonocardiales</taxon>
        <taxon>Pseudonocardiaceae</taxon>
        <taxon>Saccharopolyspora</taxon>
    </lineage>
</organism>
<reference evidence="2 3" key="1">
    <citation type="submission" date="2023-10" db="EMBL/GenBank/DDBJ databases">
        <title>Saccharopolyspora sp. nov., isolated from mangrove soil.</title>
        <authorList>
            <person name="Lu Y."/>
            <person name="Liu W."/>
        </authorList>
    </citation>
    <scope>NUCLEOTIDE SEQUENCE [LARGE SCALE GENOMIC DNA]</scope>
    <source>
        <strain evidence="2 3">S2-29</strain>
    </source>
</reference>
<sequence length="95" mass="11006">MPNIIGRWQAGYTDWLAIPLYEIILEQSPPKWLLTYRVCGERHALIGCDTEEQARRELAWLKTRCPMTAEEWIETMPHSHDSSQSPVAKRQLKAG</sequence>
<proteinExistence type="predicted"/>
<keyword evidence="3" id="KW-1185">Reference proteome</keyword>
<dbReference type="EMBL" id="JAWLNX010000016">
    <property type="protein sequence ID" value="MEB3370141.1"/>
    <property type="molecule type" value="Genomic_DNA"/>
</dbReference>
<evidence type="ECO:0000313" key="2">
    <source>
        <dbReference type="EMBL" id="MEB3370141.1"/>
    </source>
</evidence>
<name>A0ABU6AFD3_9PSEU</name>
<evidence type="ECO:0000313" key="3">
    <source>
        <dbReference type="Proteomes" id="UP001327093"/>
    </source>
</evidence>
<gene>
    <name evidence="2" type="ORF">R4I43_22295</name>
</gene>
<feature type="region of interest" description="Disordered" evidence="1">
    <location>
        <begin position="74"/>
        <end position="95"/>
    </location>
</feature>
<evidence type="ECO:0000256" key="1">
    <source>
        <dbReference type="SAM" id="MobiDB-lite"/>
    </source>
</evidence>
<dbReference type="RefSeq" id="WP_324267624.1">
    <property type="nucleotide sequence ID" value="NZ_JAWLNX010000016.1"/>
</dbReference>
<protein>
    <submittedName>
        <fullName evidence="2">Uncharacterized protein</fullName>
    </submittedName>
</protein>